<dbReference type="PANTHER" id="PTHR28288">
    <property type="entry name" value="PROTEASE B INHIBITOR 2"/>
    <property type="match status" value="1"/>
</dbReference>
<evidence type="ECO:0000256" key="2">
    <source>
        <dbReference type="SAM" id="SignalP"/>
    </source>
</evidence>
<accession>A0A8H4W0J7</accession>
<dbReference type="OrthoDB" id="3888684at2759"/>
<evidence type="ECO:0000313" key="3">
    <source>
        <dbReference type="EMBL" id="KAF4629638.1"/>
    </source>
</evidence>
<keyword evidence="2" id="KW-0732">Signal</keyword>
<protein>
    <submittedName>
        <fullName evidence="3">Uncharacterized protein</fullName>
    </submittedName>
</protein>
<organism evidence="3 4">
    <name type="scientific">Cudoniella acicularis</name>
    <dbReference type="NCBI Taxonomy" id="354080"/>
    <lineage>
        <taxon>Eukaryota</taxon>
        <taxon>Fungi</taxon>
        <taxon>Dikarya</taxon>
        <taxon>Ascomycota</taxon>
        <taxon>Pezizomycotina</taxon>
        <taxon>Leotiomycetes</taxon>
        <taxon>Helotiales</taxon>
        <taxon>Tricladiaceae</taxon>
        <taxon>Cudoniella</taxon>
    </lineage>
</organism>
<dbReference type="InterPro" id="IPR037045">
    <property type="entry name" value="S8pro/Inhibitor_I9_sf"/>
</dbReference>
<proteinExistence type="inferred from homology"/>
<dbReference type="AlphaFoldDB" id="A0A8H4W0J7"/>
<sequence length="113" mass="12337">MKFSILSVLALAAVVLATTMPQKAVIVSYPDDTPDSIITQAMDAVREAGGLITHEYKLIKYGRCSFPRVLLTEERGFACKAPAKILQQVQTWGNDYHAVIEEDQMVSAYGSGS</sequence>
<comment type="similarity">
    <text evidence="1">Belongs to the protease inhibitor I9 family.</text>
</comment>
<evidence type="ECO:0000313" key="4">
    <source>
        <dbReference type="Proteomes" id="UP000566819"/>
    </source>
</evidence>
<reference evidence="3 4" key="1">
    <citation type="submission" date="2020-03" db="EMBL/GenBank/DDBJ databases">
        <title>Draft Genome Sequence of Cudoniella acicularis.</title>
        <authorList>
            <person name="Buettner E."/>
            <person name="Kellner H."/>
        </authorList>
    </citation>
    <scope>NUCLEOTIDE SEQUENCE [LARGE SCALE GENOMIC DNA]</scope>
    <source>
        <strain evidence="3 4">DSM 108380</strain>
    </source>
</reference>
<dbReference type="SUPFAM" id="SSF54897">
    <property type="entry name" value="Protease propeptides/inhibitors"/>
    <property type="match status" value="1"/>
</dbReference>
<dbReference type="GO" id="GO:0042144">
    <property type="term" value="P:vacuole fusion, non-autophagic"/>
    <property type="evidence" value="ECO:0007669"/>
    <property type="project" value="TreeGrafter"/>
</dbReference>
<dbReference type="InterPro" id="IPR052471">
    <property type="entry name" value="PBI_I9"/>
</dbReference>
<keyword evidence="4" id="KW-1185">Reference proteome</keyword>
<dbReference type="Gene3D" id="3.30.70.80">
    <property type="entry name" value="Peptidase S8 propeptide/proteinase inhibitor I9"/>
    <property type="match status" value="1"/>
</dbReference>
<dbReference type="PANTHER" id="PTHR28288:SF1">
    <property type="entry name" value="INHIBITOR I9 DOMAIN-CONTAINING PROTEIN"/>
    <property type="match status" value="1"/>
</dbReference>
<dbReference type="Proteomes" id="UP000566819">
    <property type="component" value="Unassembled WGS sequence"/>
</dbReference>
<name>A0A8H4W0J7_9HELO</name>
<dbReference type="EMBL" id="JAAMPI010000649">
    <property type="protein sequence ID" value="KAF4629638.1"/>
    <property type="molecule type" value="Genomic_DNA"/>
</dbReference>
<feature type="chain" id="PRO_5034385993" evidence="2">
    <location>
        <begin position="18"/>
        <end position="113"/>
    </location>
</feature>
<dbReference type="GO" id="GO:0004866">
    <property type="term" value="F:endopeptidase inhibitor activity"/>
    <property type="evidence" value="ECO:0007669"/>
    <property type="project" value="TreeGrafter"/>
</dbReference>
<gene>
    <name evidence="3" type="ORF">G7Y89_g8511</name>
</gene>
<feature type="signal peptide" evidence="2">
    <location>
        <begin position="1"/>
        <end position="17"/>
    </location>
</feature>
<evidence type="ECO:0000256" key="1">
    <source>
        <dbReference type="ARBA" id="ARBA00038069"/>
    </source>
</evidence>
<comment type="caution">
    <text evidence="3">The sequence shown here is derived from an EMBL/GenBank/DDBJ whole genome shotgun (WGS) entry which is preliminary data.</text>
</comment>